<evidence type="ECO:0000256" key="1">
    <source>
        <dbReference type="SAM" id="MobiDB-lite"/>
    </source>
</evidence>
<reference evidence="3" key="1">
    <citation type="journal article" date="2006" name="J. Bacteriol.">
        <title>Utilization of the methoxymalonyl-acyl carrier protein biosynthesis locus for cloning of the tautomycin biosynthetic gene cluster from Streptomyces spiroverticillatus.</title>
        <authorList>
            <person name="Li W."/>
            <person name="Ju J."/>
            <person name="Osada H."/>
            <person name="Shen B."/>
        </authorList>
    </citation>
    <scope>NUCLEOTIDE SEQUENCE</scope>
</reference>
<feature type="transmembrane region" description="Helical" evidence="2">
    <location>
        <begin position="6"/>
        <end position="28"/>
    </location>
</feature>
<sequence length="90" mass="10508">MVVRTVWFWAFWGCCPVFGPYSSLVRFLRVRAFTRCRRRAGRRSSRHPDRSRSAVTQAETIKAKDVRPPLSRPSIPVRRINTPYRGDNST</sequence>
<feature type="region of interest" description="Disordered" evidence="1">
    <location>
        <begin position="38"/>
        <end position="90"/>
    </location>
</feature>
<keyword evidence="2" id="KW-0812">Transmembrane</keyword>
<accession>C0SMY0</accession>
<organism evidence="3">
    <name type="scientific">Streptomyces spiroverticillatus</name>
    <dbReference type="NCBI Taxonomy" id="67366"/>
    <lineage>
        <taxon>Bacteria</taxon>
        <taxon>Bacillati</taxon>
        <taxon>Actinomycetota</taxon>
        <taxon>Actinomycetes</taxon>
        <taxon>Kitasatosporales</taxon>
        <taxon>Streptomycetaceae</taxon>
        <taxon>Streptomyces</taxon>
    </lineage>
</organism>
<proteinExistence type="predicted"/>
<protein>
    <submittedName>
        <fullName evidence="3">Uncharacterized protein</fullName>
    </submittedName>
</protein>
<keyword evidence="2" id="KW-1133">Transmembrane helix</keyword>
<evidence type="ECO:0000256" key="2">
    <source>
        <dbReference type="SAM" id="Phobius"/>
    </source>
</evidence>
<keyword evidence="2" id="KW-0472">Membrane</keyword>
<dbReference type="AlphaFoldDB" id="C0SMY0"/>
<name>C0SMY0_9ACTN</name>
<evidence type="ECO:0000313" key="3">
    <source>
        <dbReference type="EMBL" id="ABW96529.1"/>
    </source>
</evidence>
<reference evidence="3" key="2">
    <citation type="journal article" date="2008" name="J. Biol. Chem.">
        <title>Characterization of the tautomycin biosynthetic gene cluster from Streptomyces spiroverticillatus unveiling new insights into dialkylmaleic anhydride and polyketide biosynthesis.</title>
        <authorList>
            <person name="Li W."/>
            <person name="Ju J."/>
            <person name="Rajski S.R."/>
            <person name="Osada H."/>
            <person name="Shen B."/>
        </authorList>
    </citation>
    <scope>NUCLEOTIDE SEQUENCE</scope>
</reference>
<dbReference type="EMBL" id="EF990140">
    <property type="protein sequence ID" value="ABW96529.1"/>
    <property type="molecule type" value="Genomic_DNA"/>
</dbReference>